<keyword evidence="1" id="KW-0472">Membrane</keyword>
<sequence>MGPGFPVRSVSSSSAKLPRTMAGLVTAWCIVLWLGCVLFQAPGSNGHGMVLDPIARASRWRCNPLALPNYTDNELFCGGFQVQWGTYGGKCGVCGDNYGDARPRRHELGGQYGQGDIVKQYVQGSVIEVRVRLTANHRGHFSFDLCNLDDGTEDDSCFELFPLYLVDGSRDWYLPSSNIGDYRFSLKLPESLTCSHCIFRWTYVAGNNWGYCADGSGRLGCGPQETFKMCSDVRIVAANDVNPSFAYCTKDV</sequence>
<organism evidence="3 4">
    <name type="scientific">Anopheles dirus</name>
    <dbReference type="NCBI Taxonomy" id="7168"/>
    <lineage>
        <taxon>Eukaryota</taxon>
        <taxon>Metazoa</taxon>
        <taxon>Ecdysozoa</taxon>
        <taxon>Arthropoda</taxon>
        <taxon>Hexapoda</taxon>
        <taxon>Insecta</taxon>
        <taxon>Pterygota</taxon>
        <taxon>Neoptera</taxon>
        <taxon>Endopterygota</taxon>
        <taxon>Diptera</taxon>
        <taxon>Nematocera</taxon>
        <taxon>Culicoidea</taxon>
        <taxon>Culicidae</taxon>
        <taxon>Anophelinae</taxon>
        <taxon>Anopheles</taxon>
    </lineage>
</organism>
<evidence type="ECO:0000313" key="4">
    <source>
        <dbReference type="Proteomes" id="UP000075884"/>
    </source>
</evidence>
<accession>A0A182N500</accession>
<dbReference type="EnsemblMetazoa" id="ADIR002715-RA">
    <property type="protein sequence ID" value="ADIR002715-PA"/>
    <property type="gene ID" value="ADIR002715"/>
</dbReference>
<feature type="domain" description="Chitin-binding type-4" evidence="2">
    <location>
        <begin position="47"/>
        <end position="233"/>
    </location>
</feature>
<dbReference type="AlphaFoldDB" id="A0A182N500"/>
<dbReference type="VEuPathDB" id="VectorBase:ADIR002715"/>
<keyword evidence="4" id="KW-1185">Reference proteome</keyword>
<evidence type="ECO:0000256" key="1">
    <source>
        <dbReference type="SAM" id="Phobius"/>
    </source>
</evidence>
<reference evidence="4" key="1">
    <citation type="submission" date="2013-03" db="EMBL/GenBank/DDBJ databases">
        <title>The Genome Sequence of Anopheles dirus WRAIR2.</title>
        <authorList>
            <consortium name="The Broad Institute Genomics Platform"/>
            <person name="Neafsey D.E."/>
            <person name="Walton C."/>
            <person name="Walker B."/>
            <person name="Young S.K."/>
            <person name="Zeng Q."/>
            <person name="Gargeya S."/>
            <person name="Fitzgerald M."/>
            <person name="Haas B."/>
            <person name="Abouelleil A."/>
            <person name="Allen A.W."/>
            <person name="Alvarado L."/>
            <person name="Arachchi H.M."/>
            <person name="Berlin A.M."/>
            <person name="Chapman S.B."/>
            <person name="Gainer-Dewar J."/>
            <person name="Goldberg J."/>
            <person name="Griggs A."/>
            <person name="Gujja S."/>
            <person name="Hansen M."/>
            <person name="Howarth C."/>
            <person name="Imamovic A."/>
            <person name="Ireland A."/>
            <person name="Larimer J."/>
            <person name="McCowan C."/>
            <person name="Murphy C."/>
            <person name="Pearson M."/>
            <person name="Poon T.W."/>
            <person name="Priest M."/>
            <person name="Roberts A."/>
            <person name="Saif S."/>
            <person name="Shea T."/>
            <person name="Sisk P."/>
            <person name="Sykes S."/>
            <person name="Wortman J."/>
            <person name="Nusbaum C."/>
            <person name="Birren B."/>
        </authorList>
    </citation>
    <scope>NUCLEOTIDE SEQUENCE [LARGE SCALE GENOMIC DNA]</scope>
    <source>
        <strain evidence="4">WRAIR2</strain>
    </source>
</reference>
<dbReference type="PANTHER" id="PTHR21113:SF14">
    <property type="entry name" value="LP24064P"/>
    <property type="match status" value="1"/>
</dbReference>
<dbReference type="PANTHER" id="PTHR21113">
    <property type="entry name" value="AGAP001705-PA"/>
    <property type="match status" value="1"/>
</dbReference>
<reference evidence="3" key="2">
    <citation type="submission" date="2020-05" db="UniProtKB">
        <authorList>
            <consortium name="EnsemblMetazoa"/>
        </authorList>
    </citation>
    <scope>IDENTIFICATION</scope>
    <source>
        <strain evidence="3">WRAIR2</strain>
    </source>
</reference>
<protein>
    <recommendedName>
        <fullName evidence="2">Chitin-binding type-4 domain-containing protein</fullName>
    </recommendedName>
</protein>
<feature type="transmembrane region" description="Helical" evidence="1">
    <location>
        <begin position="20"/>
        <end position="39"/>
    </location>
</feature>
<dbReference type="Proteomes" id="UP000075884">
    <property type="component" value="Unassembled WGS sequence"/>
</dbReference>
<evidence type="ECO:0000259" key="2">
    <source>
        <dbReference type="Pfam" id="PF03067"/>
    </source>
</evidence>
<dbReference type="STRING" id="7168.A0A182N500"/>
<evidence type="ECO:0000313" key="3">
    <source>
        <dbReference type="EnsemblMetazoa" id="ADIR002715-PA"/>
    </source>
</evidence>
<dbReference type="InterPro" id="IPR004302">
    <property type="entry name" value="Cellulose/chitin-bd_N"/>
</dbReference>
<keyword evidence="1" id="KW-1133">Transmembrane helix</keyword>
<keyword evidence="1" id="KW-0812">Transmembrane</keyword>
<name>A0A182N500_9DIPT</name>
<proteinExistence type="predicted"/>
<dbReference type="Pfam" id="PF03067">
    <property type="entry name" value="LPMO_10"/>
    <property type="match status" value="1"/>
</dbReference>